<dbReference type="GO" id="GO:0005694">
    <property type="term" value="C:chromosome"/>
    <property type="evidence" value="ECO:0007669"/>
    <property type="project" value="TreeGrafter"/>
</dbReference>
<comment type="catalytic activity">
    <reaction evidence="15">
        <text>ATP + H2O = ADP + phosphate + H(+)</text>
        <dbReference type="Rhea" id="RHEA:13065"/>
        <dbReference type="ChEBI" id="CHEBI:15377"/>
        <dbReference type="ChEBI" id="CHEBI:15378"/>
        <dbReference type="ChEBI" id="CHEBI:30616"/>
        <dbReference type="ChEBI" id="CHEBI:43474"/>
        <dbReference type="ChEBI" id="CHEBI:456216"/>
    </reaction>
    <physiologicalReaction direction="left-to-right" evidence="15">
        <dbReference type="Rhea" id="RHEA:13066"/>
    </physiologicalReaction>
</comment>
<proteinExistence type="inferred from homology"/>
<evidence type="ECO:0000256" key="8">
    <source>
        <dbReference type="ARBA" id="ARBA00022806"/>
    </source>
</evidence>
<dbReference type="Pfam" id="PF00271">
    <property type="entry name" value="Helicase_C"/>
    <property type="match status" value="1"/>
</dbReference>
<evidence type="ECO:0000256" key="9">
    <source>
        <dbReference type="ARBA" id="ARBA00022840"/>
    </source>
</evidence>
<dbReference type="InterPro" id="IPR027417">
    <property type="entry name" value="P-loop_NTPase"/>
</dbReference>
<dbReference type="InterPro" id="IPR001650">
    <property type="entry name" value="Helicase_C-like"/>
</dbReference>
<evidence type="ECO:0000256" key="2">
    <source>
        <dbReference type="ARBA" id="ARBA00001946"/>
    </source>
</evidence>
<feature type="domain" description="Helicase C-terminal" evidence="17">
    <location>
        <begin position="284"/>
        <end position="426"/>
    </location>
</feature>
<dbReference type="PROSITE" id="PS51194">
    <property type="entry name" value="HELICASE_CTER"/>
    <property type="match status" value="1"/>
</dbReference>
<dbReference type="Gene3D" id="3.40.50.300">
    <property type="entry name" value="P-loop containing nucleotide triphosphate hydrolases"/>
    <property type="match status" value="2"/>
</dbReference>
<evidence type="ECO:0000256" key="13">
    <source>
        <dbReference type="ARBA" id="ARBA00034617"/>
    </source>
</evidence>
<evidence type="ECO:0000256" key="4">
    <source>
        <dbReference type="ARBA" id="ARBA00005446"/>
    </source>
</evidence>
<dbReference type="GO" id="GO:0005524">
    <property type="term" value="F:ATP binding"/>
    <property type="evidence" value="ECO:0007669"/>
    <property type="project" value="UniProtKB-KW"/>
</dbReference>
<dbReference type="Proteomes" id="UP000796880">
    <property type="component" value="Unassembled WGS sequence"/>
</dbReference>
<keyword evidence="9" id="KW-0067">ATP-binding</keyword>
<comment type="cofactor">
    <cofactor evidence="1">
        <name>Mn(2+)</name>
        <dbReference type="ChEBI" id="CHEBI:29035"/>
    </cofactor>
</comment>
<dbReference type="OrthoDB" id="10261556at2759"/>
<dbReference type="PANTHER" id="PTHR13710">
    <property type="entry name" value="DNA HELICASE RECQ FAMILY MEMBER"/>
    <property type="match status" value="1"/>
</dbReference>
<dbReference type="CDD" id="cd18015">
    <property type="entry name" value="DEXHc_RecQ1"/>
    <property type="match status" value="1"/>
</dbReference>
<dbReference type="FunFam" id="3.40.50.300:FF:001215">
    <property type="entry name" value="ATP-dependent DNA helicase"/>
    <property type="match status" value="1"/>
</dbReference>
<comment type="similarity">
    <text evidence="4">Belongs to the helicase family. RecQ subfamily.</text>
</comment>
<evidence type="ECO:0000256" key="12">
    <source>
        <dbReference type="ARBA" id="ARBA00023242"/>
    </source>
</evidence>
<evidence type="ECO:0000259" key="16">
    <source>
        <dbReference type="PROSITE" id="PS51192"/>
    </source>
</evidence>
<protein>
    <recommendedName>
        <fullName evidence="14">DNA 3'-5' helicase</fullName>
        <ecNumber evidence="14">5.6.2.4</ecNumber>
    </recommendedName>
</protein>
<keyword evidence="11" id="KW-0413">Isomerase</keyword>
<dbReference type="GO" id="GO:0046872">
    <property type="term" value="F:metal ion binding"/>
    <property type="evidence" value="ECO:0007669"/>
    <property type="project" value="UniProtKB-KW"/>
</dbReference>
<dbReference type="SUPFAM" id="SSF52540">
    <property type="entry name" value="P-loop containing nucleoside triphosphate hydrolases"/>
    <property type="match status" value="1"/>
</dbReference>
<comment type="subcellular location">
    <subcellularLocation>
        <location evidence="3">Nucleus</location>
    </subcellularLocation>
</comment>
<organism evidence="18 19">
    <name type="scientific">Rhamnella rubrinervis</name>
    <dbReference type="NCBI Taxonomy" id="2594499"/>
    <lineage>
        <taxon>Eukaryota</taxon>
        <taxon>Viridiplantae</taxon>
        <taxon>Streptophyta</taxon>
        <taxon>Embryophyta</taxon>
        <taxon>Tracheophyta</taxon>
        <taxon>Spermatophyta</taxon>
        <taxon>Magnoliopsida</taxon>
        <taxon>eudicotyledons</taxon>
        <taxon>Gunneridae</taxon>
        <taxon>Pentapetalae</taxon>
        <taxon>rosids</taxon>
        <taxon>fabids</taxon>
        <taxon>Rosales</taxon>
        <taxon>Rhamnaceae</taxon>
        <taxon>rhamnoid group</taxon>
        <taxon>Rhamneae</taxon>
        <taxon>Rhamnella</taxon>
    </lineage>
</organism>
<dbReference type="GO" id="GO:0016592">
    <property type="term" value="C:mediator complex"/>
    <property type="evidence" value="ECO:0007669"/>
    <property type="project" value="TreeGrafter"/>
</dbReference>
<dbReference type="InterPro" id="IPR014001">
    <property type="entry name" value="Helicase_ATP-bd"/>
</dbReference>
<comment type="caution">
    <text evidence="18">The sequence shown here is derived from an EMBL/GenBank/DDBJ whole genome shotgun (WGS) entry which is preliminary data.</text>
</comment>
<dbReference type="FunFam" id="3.40.50.300:FF:000752">
    <property type="entry name" value="ATP-dependent DNA helicase"/>
    <property type="match status" value="1"/>
</dbReference>
<dbReference type="Gene3D" id="1.10.10.10">
    <property type="entry name" value="Winged helix-like DNA-binding domain superfamily/Winged helix DNA-binding domain"/>
    <property type="match status" value="1"/>
</dbReference>
<dbReference type="EC" id="5.6.2.4" evidence="14"/>
<evidence type="ECO:0000256" key="6">
    <source>
        <dbReference type="ARBA" id="ARBA00022741"/>
    </source>
</evidence>
<keyword evidence="6" id="KW-0547">Nucleotide-binding</keyword>
<keyword evidence="7" id="KW-0378">Hydrolase</keyword>
<accession>A0A8K0HBN3</accession>
<dbReference type="GO" id="GO:0043138">
    <property type="term" value="F:3'-5' DNA helicase activity"/>
    <property type="evidence" value="ECO:0007669"/>
    <property type="project" value="UniProtKB-EC"/>
</dbReference>
<evidence type="ECO:0000256" key="15">
    <source>
        <dbReference type="ARBA" id="ARBA00048778"/>
    </source>
</evidence>
<feature type="domain" description="Helicase ATP-binding" evidence="16">
    <location>
        <begin position="77"/>
        <end position="252"/>
    </location>
</feature>
<evidence type="ECO:0000256" key="11">
    <source>
        <dbReference type="ARBA" id="ARBA00023235"/>
    </source>
</evidence>
<evidence type="ECO:0000256" key="3">
    <source>
        <dbReference type="ARBA" id="ARBA00004123"/>
    </source>
</evidence>
<comment type="cofactor">
    <cofactor evidence="2">
        <name>Mg(2+)</name>
        <dbReference type="ChEBI" id="CHEBI:18420"/>
    </cofactor>
</comment>
<dbReference type="GO" id="GO:0005737">
    <property type="term" value="C:cytoplasm"/>
    <property type="evidence" value="ECO:0007669"/>
    <property type="project" value="TreeGrafter"/>
</dbReference>
<keyword evidence="5" id="KW-0479">Metal-binding</keyword>
<dbReference type="Pfam" id="PF00270">
    <property type="entry name" value="DEAD"/>
    <property type="match status" value="1"/>
</dbReference>
<comment type="catalytic activity">
    <reaction evidence="13">
        <text>Couples ATP hydrolysis with the unwinding of duplex DNA by translocating in the 3'-5' direction.</text>
        <dbReference type="EC" id="5.6.2.4"/>
    </reaction>
</comment>
<name>A0A8K0HBN3_9ROSA</name>
<dbReference type="GO" id="GO:0003677">
    <property type="term" value="F:DNA binding"/>
    <property type="evidence" value="ECO:0007669"/>
    <property type="project" value="UniProtKB-KW"/>
</dbReference>
<dbReference type="GO" id="GO:0009378">
    <property type="term" value="F:four-way junction helicase activity"/>
    <property type="evidence" value="ECO:0007669"/>
    <property type="project" value="TreeGrafter"/>
</dbReference>
<dbReference type="SMART" id="SM00490">
    <property type="entry name" value="HELICc"/>
    <property type="match status" value="1"/>
</dbReference>
<evidence type="ECO:0000256" key="1">
    <source>
        <dbReference type="ARBA" id="ARBA00001936"/>
    </source>
</evidence>
<dbReference type="PANTHER" id="PTHR13710:SF105">
    <property type="entry name" value="ATP-DEPENDENT DNA HELICASE Q1"/>
    <property type="match status" value="1"/>
</dbReference>
<dbReference type="CDD" id="cd18794">
    <property type="entry name" value="SF2_C_RecQ"/>
    <property type="match status" value="1"/>
</dbReference>
<reference evidence="18" key="1">
    <citation type="submission" date="2020-03" db="EMBL/GenBank/DDBJ databases">
        <title>A high-quality chromosome-level genome assembly of a woody plant with both climbing and erect habits, Rhamnella rubrinervis.</title>
        <authorList>
            <person name="Lu Z."/>
            <person name="Yang Y."/>
            <person name="Zhu X."/>
            <person name="Sun Y."/>
        </authorList>
    </citation>
    <scope>NUCLEOTIDE SEQUENCE</scope>
    <source>
        <strain evidence="18">BYM</strain>
        <tissue evidence="18">Leaf</tissue>
    </source>
</reference>
<evidence type="ECO:0000256" key="10">
    <source>
        <dbReference type="ARBA" id="ARBA00023125"/>
    </source>
</evidence>
<keyword evidence="8" id="KW-0347">Helicase</keyword>
<gene>
    <name evidence="18" type="ORF">FNV43_RR09942</name>
</gene>
<dbReference type="SMART" id="SM00487">
    <property type="entry name" value="DEXDc"/>
    <property type="match status" value="1"/>
</dbReference>
<keyword evidence="12" id="KW-0539">Nucleus</keyword>
<evidence type="ECO:0000259" key="17">
    <source>
        <dbReference type="PROSITE" id="PS51194"/>
    </source>
</evidence>
<dbReference type="GO" id="GO:0016787">
    <property type="term" value="F:hydrolase activity"/>
    <property type="evidence" value="ECO:0007669"/>
    <property type="project" value="UniProtKB-KW"/>
</dbReference>
<keyword evidence="19" id="KW-1185">Reference proteome</keyword>
<evidence type="ECO:0000313" key="19">
    <source>
        <dbReference type="Proteomes" id="UP000796880"/>
    </source>
</evidence>
<dbReference type="EMBL" id="VOIH02000004">
    <property type="protein sequence ID" value="KAF3449214.1"/>
    <property type="molecule type" value="Genomic_DNA"/>
</dbReference>
<dbReference type="InterPro" id="IPR004589">
    <property type="entry name" value="DNA_helicase_ATP-dep_RecQ"/>
</dbReference>
<dbReference type="InterPro" id="IPR011545">
    <property type="entry name" value="DEAD/DEAH_box_helicase_dom"/>
</dbReference>
<dbReference type="NCBIfam" id="TIGR00614">
    <property type="entry name" value="recQ_fam"/>
    <property type="match status" value="1"/>
</dbReference>
<dbReference type="FunFam" id="1.10.10.10:FF:000510">
    <property type="entry name" value="ATP-dependent DNA helicase"/>
    <property type="match status" value="1"/>
</dbReference>
<evidence type="ECO:0000256" key="7">
    <source>
        <dbReference type="ARBA" id="ARBA00022801"/>
    </source>
</evidence>
<dbReference type="GO" id="GO:0000724">
    <property type="term" value="P:double-strand break repair via homologous recombination"/>
    <property type="evidence" value="ECO:0007669"/>
    <property type="project" value="TreeGrafter"/>
</dbReference>
<keyword evidence="10" id="KW-0238">DNA-binding</keyword>
<dbReference type="AlphaFoldDB" id="A0A8K0HBN3"/>
<sequence>MVAKETVLEELLNVEFEIQDVEGSVGSIKRKWRPCENSASTTAENWSGSFEWDSEADDVRFNVFGILSYRANQREIINAVMSGKDVMVIMAAGGGKSLCYQLPAILRDGVALVISPLLSLIQDQVMGLTALGIPAYMLTSTTSKEEEKFLYRALEKGEGDLKILYVTPEKISKSKRFMSKLEKCHHAGRLTLVAVDEAHCCSQWGHDFRPDYKNLGILKTQFPNVPLIALTATATQKVQVDLMEMLRIPKCVKFLSTVNRPNLFYMVREKSSVGKVVIEEIAGFIQEFYLNNESGIVYCFSRKECEQVAKELRERGISADYYHADMDVNAREKVHMRWSNNKLQVIVGTVAFGMGINKPDVRFVIHHSLSKSMETYYQESGRAGRDGLPSQCLLYFRPGDVPRQSSMVFYENAGLQNLYDIVRYCLGCVTTVRSQARLRKWMSLVCTNTLLFPLRGHAKIVVSMLQDIQQNDQRLTLLQLVDKMKTKHKELGSDLKREQVEQLIIKLILDRVLKEEFQHTAYATNAYLTTGPLANQILQGKRDVKLEVCSAQKKVAGINSAKHNVAFSGLELKLDELRKELSSIHGEYSHTPFCLLNKSAGSVPTSPSRWNRQLEKIIGRLKAEKYGERILEQIIKYTDLDESKEDHGSESRPSKRLKTKKALVLIESSDDDA</sequence>
<dbReference type="InterPro" id="IPR036388">
    <property type="entry name" value="WH-like_DNA-bd_sf"/>
</dbReference>
<evidence type="ECO:0000256" key="5">
    <source>
        <dbReference type="ARBA" id="ARBA00022723"/>
    </source>
</evidence>
<evidence type="ECO:0000256" key="14">
    <source>
        <dbReference type="ARBA" id="ARBA00034808"/>
    </source>
</evidence>
<evidence type="ECO:0000313" key="18">
    <source>
        <dbReference type="EMBL" id="KAF3449214.1"/>
    </source>
</evidence>
<dbReference type="PROSITE" id="PS51192">
    <property type="entry name" value="HELICASE_ATP_BIND_1"/>
    <property type="match status" value="1"/>
</dbReference>